<dbReference type="AlphaFoldDB" id="J3LC47"/>
<dbReference type="HOGENOM" id="CLU_2337010_0_0_1"/>
<organism evidence="1">
    <name type="scientific">Oryza brachyantha</name>
    <name type="common">malo sina</name>
    <dbReference type="NCBI Taxonomy" id="4533"/>
    <lineage>
        <taxon>Eukaryota</taxon>
        <taxon>Viridiplantae</taxon>
        <taxon>Streptophyta</taxon>
        <taxon>Embryophyta</taxon>
        <taxon>Tracheophyta</taxon>
        <taxon>Spermatophyta</taxon>
        <taxon>Magnoliopsida</taxon>
        <taxon>Liliopsida</taxon>
        <taxon>Poales</taxon>
        <taxon>Poaceae</taxon>
        <taxon>BOP clade</taxon>
        <taxon>Oryzoideae</taxon>
        <taxon>Oryzeae</taxon>
        <taxon>Oryzinae</taxon>
        <taxon>Oryza</taxon>
    </lineage>
</organism>
<keyword evidence="2" id="KW-1185">Reference proteome</keyword>
<evidence type="ECO:0000313" key="2">
    <source>
        <dbReference type="Proteomes" id="UP000006038"/>
    </source>
</evidence>
<name>J3LC47_ORYBR</name>
<evidence type="ECO:0000313" key="1">
    <source>
        <dbReference type="EnsemblPlants" id="OB02G22140.1"/>
    </source>
</evidence>
<proteinExistence type="predicted"/>
<dbReference type="EnsemblPlants" id="OB02G22140.1">
    <property type="protein sequence ID" value="OB02G22140.1"/>
    <property type="gene ID" value="OB02G22140"/>
</dbReference>
<reference evidence="1" key="1">
    <citation type="submission" date="2013-04" db="UniProtKB">
        <authorList>
            <consortium name="EnsemblPlants"/>
        </authorList>
    </citation>
    <scope>IDENTIFICATION</scope>
</reference>
<sequence>MAWQCCHAIVGSVARQCCHATDNGVASRLATVNRGFEHLRLADRSLWLPLQQATHISSKTVKENRHNRLGLRVFGTEVTHLDANNLATNTSTSVAIES</sequence>
<accession>J3LC47</accession>
<dbReference type="Gramene" id="OB02G22140.1">
    <property type="protein sequence ID" value="OB02G22140.1"/>
    <property type="gene ID" value="OB02G22140"/>
</dbReference>
<protein>
    <submittedName>
        <fullName evidence="1">Uncharacterized protein</fullName>
    </submittedName>
</protein>
<dbReference type="Proteomes" id="UP000006038">
    <property type="component" value="Unassembled WGS sequence"/>
</dbReference>